<gene>
    <name evidence="1" type="ORF">ANN_19175</name>
</gene>
<dbReference type="EMBL" id="JAJSOF020000031">
    <property type="protein sequence ID" value="KAJ4430587.1"/>
    <property type="molecule type" value="Genomic_DNA"/>
</dbReference>
<evidence type="ECO:0000313" key="2">
    <source>
        <dbReference type="Proteomes" id="UP001148838"/>
    </source>
</evidence>
<reference evidence="1 2" key="1">
    <citation type="journal article" date="2022" name="Allergy">
        <title>Genome assembly and annotation of Periplaneta americana reveal a comprehensive cockroach allergen profile.</title>
        <authorList>
            <person name="Wang L."/>
            <person name="Xiong Q."/>
            <person name="Saelim N."/>
            <person name="Wang L."/>
            <person name="Nong W."/>
            <person name="Wan A.T."/>
            <person name="Shi M."/>
            <person name="Liu X."/>
            <person name="Cao Q."/>
            <person name="Hui J.H.L."/>
            <person name="Sookrung N."/>
            <person name="Leung T.F."/>
            <person name="Tungtrongchitr A."/>
            <person name="Tsui S.K.W."/>
        </authorList>
    </citation>
    <scope>NUCLEOTIDE SEQUENCE [LARGE SCALE GENOMIC DNA]</scope>
    <source>
        <strain evidence="1">PWHHKU_190912</strain>
    </source>
</reference>
<dbReference type="InterPro" id="IPR036397">
    <property type="entry name" value="RNaseH_sf"/>
</dbReference>
<dbReference type="Proteomes" id="UP001148838">
    <property type="component" value="Unassembled WGS sequence"/>
</dbReference>
<accession>A0ABQ8S948</accession>
<protein>
    <submittedName>
        <fullName evidence="1">Uncharacterized protein</fullName>
    </submittedName>
</protein>
<proteinExistence type="predicted"/>
<comment type="caution">
    <text evidence="1">The sequence shown here is derived from an EMBL/GenBank/DDBJ whole genome shotgun (WGS) entry which is preliminary data.</text>
</comment>
<evidence type="ECO:0000313" key="1">
    <source>
        <dbReference type="EMBL" id="KAJ4430587.1"/>
    </source>
</evidence>
<name>A0ABQ8S948_PERAM</name>
<dbReference type="Gene3D" id="3.30.420.10">
    <property type="entry name" value="Ribonuclease H-like superfamily/Ribonuclease H"/>
    <property type="match status" value="1"/>
</dbReference>
<keyword evidence="2" id="KW-1185">Reference proteome</keyword>
<organism evidence="1 2">
    <name type="scientific">Periplaneta americana</name>
    <name type="common">American cockroach</name>
    <name type="synonym">Blatta americana</name>
    <dbReference type="NCBI Taxonomy" id="6978"/>
    <lineage>
        <taxon>Eukaryota</taxon>
        <taxon>Metazoa</taxon>
        <taxon>Ecdysozoa</taxon>
        <taxon>Arthropoda</taxon>
        <taxon>Hexapoda</taxon>
        <taxon>Insecta</taxon>
        <taxon>Pterygota</taxon>
        <taxon>Neoptera</taxon>
        <taxon>Polyneoptera</taxon>
        <taxon>Dictyoptera</taxon>
        <taxon>Blattodea</taxon>
        <taxon>Blattoidea</taxon>
        <taxon>Blattidae</taxon>
        <taxon>Blattinae</taxon>
        <taxon>Periplaneta</taxon>
    </lineage>
</organism>
<sequence>MSPCDYDLFPRLKDSLRGKKFPDIASVLHAVGQSSREIKRNNLANSIQRLPRIWPKTQDYPGDYIQGM</sequence>